<evidence type="ECO:0000259" key="3">
    <source>
        <dbReference type="Pfam" id="PF05986"/>
    </source>
</evidence>
<dbReference type="InterPro" id="IPR010294">
    <property type="entry name" value="ADAMTS_spacer1"/>
</dbReference>
<dbReference type="GO" id="GO:0031012">
    <property type="term" value="C:extracellular matrix"/>
    <property type="evidence" value="ECO:0007669"/>
    <property type="project" value="TreeGrafter"/>
</dbReference>
<protein>
    <submittedName>
        <fullName evidence="5">Uncharacterized protein</fullName>
    </submittedName>
</protein>
<dbReference type="GO" id="GO:0030198">
    <property type="term" value="P:extracellular matrix organization"/>
    <property type="evidence" value="ECO:0007669"/>
    <property type="project" value="InterPro"/>
</dbReference>
<feature type="domain" description="ADAMTS/ADAMTS-like Spacer 1" evidence="3">
    <location>
        <begin position="131"/>
        <end position="225"/>
    </location>
</feature>
<dbReference type="PANTHER" id="PTHR13723:SF167">
    <property type="entry name" value="A DISINTEGRIN AND METALLOPROTEINASE WITH THROMBOSPONDIN MOTIFS 18"/>
    <property type="match status" value="1"/>
</dbReference>
<dbReference type="InterPro" id="IPR013273">
    <property type="entry name" value="ADAMTS/ADAMTS-like"/>
</dbReference>
<dbReference type="PROSITE" id="PS50092">
    <property type="entry name" value="TSP1"/>
    <property type="match status" value="1"/>
</dbReference>
<accession>A0A5E4AD29</accession>
<comment type="caution">
    <text evidence="5">The sequence shown here is derived from an EMBL/GenBank/DDBJ whole genome shotgun (WGS) entry which is preliminary data.</text>
</comment>
<dbReference type="EMBL" id="CABDUW010000045">
    <property type="protein sequence ID" value="VTJ55068.1"/>
    <property type="molecule type" value="Genomic_DNA"/>
</dbReference>
<feature type="non-terminal residue" evidence="5">
    <location>
        <position position="1"/>
    </location>
</feature>
<sequence length="394" mass="43927">PQYGGKFCPGSGRVYQLCNMEPCNKNSLDFRAQQCAEYNSKPFRGWFYQWKPYTKVEEEDRCKLYCKAENFEFFFAMSGKVKDGTPCSPHKNDVCIDGICEPVGCDHELGSKAVLDACGVCKGDNSTCKFYKGLYLNQHKANEYYPVVVIPAGARSIEIQELQVSSSYLAVRSLSQKYYLTGGWSIDWPGDFSFAGTTFEYQRSFNQPERLYAPGPTNETLVFECSATCGLGVRKRDLKCSEKTFQGKLVTFPERRCRNIKKPNLDLEETCNRRACPVYNTAAECAQSPAGEGCRPAPSTVFSKATLPPVVRSTRSHQCSEPATQTFVQRLKNEVKGTAPVSSTSLWRICHKLTLFGGASRVFIALWPVAHSNADLMTLPGILQAAMLGHLQSQ</sequence>
<dbReference type="GO" id="GO:0005576">
    <property type="term" value="C:extracellular region"/>
    <property type="evidence" value="ECO:0007669"/>
    <property type="project" value="UniProtKB-SubCell"/>
</dbReference>
<feature type="domain" description="ADAMTS/ADAMTS-like cysteine-rich" evidence="4">
    <location>
        <begin position="28"/>
        <end position="128"/>
    </location>
</feature>
<evidence type="ECO:0000259" key="4">
    <source>
        <dbReference type="Pfam" id="PF19236"/>
    </source>
</evidence>
<reference evidence="5" key="1">
    <citation type="submission" date="2019-04" db="EMBL/GenBank/DDBJ databases">
        <authorList>
            <person name="Alioto T."/>
            <person name="Alioto T."/>
        </authorList>
    </citation>
    <scope>NUCLEOTIDE SEQUENCE [LARGE SCALE GENOMIC DNA]</scope>
</reference>
<proteinExistence type="predicted"/>
<dbReference type="PANTHER" id="PTHR13723">
    <property type="entry name" value="ADAMTS A DISINTEGRIN AND METALLOPROTEASE WITH THROMBOSPONDIN MOTIFS PROTEASE"/>
    <property type="match status" value="1"/>
</dbReference>
<dbReference type="Gene3D" id="2.60.120.830">
    <property type="match status" value="1"/>
</dbReference>
<evidence type="ECO:0000313" key="5">
    <source>
        <dbReference type="EMBL" id="VTJ55068.1"/>
    </source>
</evidence>
<evidence type="ECO:0000256" key="2">
    <source>
        <dbReference type="ARBA" id="ARBA00022525"/>
    </source>
</evidence>
<dbReference type="GO" id="GO:0006508">
    <property type="term" value="P:proteolysis"/>
    <property type="evidence" value="ECO:0007669"/>
    <property type="project" value="TreeGrafter"/>
</dbReference>
<dbReference type="FunFam" id="2.60.120.830:FF:000001">
    <property type="entry name" value="A disintegrin and metalloproteinase with thrombospondin motifs 1"/>
    <property type="match status" value="1"/>
</dbReference>
<gene>
    <name evidence="5" type="ORF">MONAX_5E022252</name>
</gene>
<organism evidence="5">
    <name type="scientific">Marmota monax</name>
    <name type="common">Woodchuck</name>
    <dbReference type="NCBI Taxonomy" id="9995"/>
    <lineage>
        <taxon>Eukaryota</taxon>
        <taxon>Metazoa</taxon>
        <taxon>Chordata</taxon>
        <taxon>Craniata</taxon>
        <taxon>Vertebrata</taxon>
        <taxon>Euteleostomi</taxon>
        <taxon>Mammalia</taxon>
        <taxon>Eutheria</taxon>
        <taxon>Euarchontoglires</taxon>
        <taxon>Glires</taxon>
        <taxon>Rodentia</taxon>
        <taxon>Sciuromorpha</taxon>
        <taxon>Sciuridae</taxon>
        <taxon>Xerinae</taxon>
        <taxon>Marmotini</taxon>
        <taxon>Marmota</taxon>
    </lineage>
</organism>
<dbReference type="GO" id="GO:0004222">
    <property type="term" value="F:metalloendopeptidase activity"/>
    <property type="evidence" value="ECO:0007669"/>
    <property type="project" value="TreeGrafter"/>
</dbReference>
<dbReference type="InterPro" id="IPR000884">
    <property type="entry name" value="TSP1_rpt"/>
</dbReference>
<dbReference type="InterPro" id="IPR045371">
    <property type="entry name" value="ADAMTS_CR_3"/>
</dbReference>
<dbReference type="Pfam" id="PF05986">
    <property type="entry name" value="ADAMTS_spacer1"/>
    <property type="match status" value="1"/>
</dbReference>
<keyword evidence="2" id="KW-0964">Secreted</keyword>
<comment type="subcellular location">
    <subcellularLocation>
        <location evidence="1">Secreted</location>
    </subcellularLocation>
</comment>
<dbReference type="InterPro" id="IPR050439">
    <property type="entry name" value="ADAMTS_ADAMTS-like"/>
</dbReference>
<dbReference type="PRINTS" id="PR01857">
    <property type="entry name" value="ADAMTSFAMILY"/>
</dbReference>
<evidence type="ECO:0000256" key="1">
    <source>
        <dbReference type="ARBA" id="ARBA00004613"/>
    </source>
</evidence>
<name>A0A5E4AD29_MARMO</name>
<dbReference type="AlphaFoldDB" id="A0A5E4AD29"/>
<dbReference type="Pfam" id="PF19236">
    <property type="entry name" value="ADAMTS_CR_3"/>
    <property type="match status" value="1"/>
</dbReference>